<dbReference type="AlphaFoldDB" id="A0A438BP53"/>
<dbReference type="Proteomes" id="UP000288805">
    <property type="component" value="Unassembled WGS sequence"/>
</dbReference>
<proteinExistence type="predicted"/>
<comment type="caution">
    <text evidence="1">The sequence shown here is derived from an EMBL/GenBank/DDBJ whole genome shotgun (WGS) entry which is preliminary data.</text>
</comment>
<accession>A0A438BP53</accession>
<reference evidence="1 2" key="1">
    <citation type="journal article" date="2018" name="PLoS Genet.">
        <title>Population sequencing reveals clonal diversity and ancestral inbreeding in the grapevine cultivar Chardonnay.</title>
        <authorList>
            <person name="Roach M.J."/>
            <person name="Johnson D.L."/>
            <person name="Bohlmann J."/>
            <person name="van Vuuren H.J."/>
            <person name="Jones S.J."/>
            <person name="Pretorius I.S."/>
            <person name="Schmidt S.A."/>
            <person name="Borneman A.R."/>
        </authorList>
    </citation>
    <scope>NUCLEOTIDE SEQUENCE [LARGE SCALE GENOMIC DNA]</scope>
    <source>
        <strain evidence="2">cv. Chardonnay</strain>
        <tissue evidence="1">Leaf</tissue>
    </source>
</reference>
<evidence type="ECO:0000313" key="2">
    <source>
        <dbReference type="Proteomes" id="UP000288805"/>
    </source>
</evidence>
<gene>
    <name evidence="1" type="ORF">CK203_111676</name>
</gene>
<organism evidence="1 2">
    <name type="scientific">Vitis vinifera</name>
    <name type="common">Grape</name>
    <dbReference type="NCBI Taxonomy" id="29760"/>
    <lineage>
        <taxon>Eukaryota</taxon>
        <taxon>Viridiplantae</taxon>
        <taxon>Streptophyta</taxon>
        <taxon>Embryophyta</taxon>
        <taxon>Tracheophyta</taxon>
        <taxon>Spermatophyta</taxon>
        <taxon>Magnoliopsida</taxon>
        <taxon>eudicotyledons</taxon>
        <taxon>Gunneridae</taxon>
        <taxon>Pentapetalae</taxon>
        <taxon>rosids</taxon>
        <taxon>Vitales</taxon>
        <taxon>Vitaceae</taxon>
        <taxon>Viteae</taxon>
        <taxon>Vitis</taxon>
    </lineage>
</organism>
<protein>
    <submittedName>
        <fullName evidence="1">Uncharacterized protein</fullName>
    </submittedName>
</protein>
<dbReference type="EMBL" id="QGNW01002684">
    <property type="protein sequence ID" value="RVW12728.1"/>
    <property type="molecule type" value="Genomic_DNA"/>
</dbReference>
<evidence type="ECO:0000313" key="1">
    <source>
        <dbReference type="EMBL" id="RVW12728.1"/>
    </source>
</evidence>
<sequence length="44" mass="4920">MATQYGVQLAVSSHLLSLRESRCGYLLLSPYHSVLLPVKPYAEQ</sequence>
<name>A0A438BP53_VITVI</name>